<name>A0A9D4GMN1_DREPO</name>
<reference evidence="2" key="1">
    <citation type="journal article" date="2019" name="bioRxiv">
        <title>The Genome of the Zebra Mussel, Dreissena polymorpha: A Resource for Invasive Species Research.</title>
        <authorList>
            <person name="McCartney M.A."/>
            <person name="Auch B."/>
            <person name="Kono T."/>
            <person name="Mallez S."/>
            <person name="Zhang Y."/>
            <person name="Obille A."/>
            <person name="Becker A."/>
            <person name="Abrahante J.E."/>
            <person name="Garbe J."/>
            <person name="Badalamenti J.P."/>
            <person name="Herman A."/>
            <person name="Mangelson H."/>
            <person name="Liachko I."/>
            <person name="Sullivan S."/>
            <person name="Sone E.D."/>
            <person name="Koren S."/>
            <person name="Silverstein K.A.T."/>
            <person name="Beckman K.B."/>
            <person name="Gohl D.M."/>
        </authorList>
    </citation>
    <scope>NUCLEOTIDE SEQUENCE</scope>
    <source>
        <strain evidence="2">Duluth1</strain>
        <tissue evidence="2">Whole animal</tissue>
    </source>
</reference>
<organism evidence="2 3">
    <name type="scientific">Dreissena polymorpha</name>
    <name type="common">Zebra mussel</name>
    <name type="synonym">Mytilus polymorpha</name>
    <dbReference type="NCBI Taxonomy" id="45954"/>
    <lineage>
        <taxon>Eukaryota</taxon>
        <taxon>Metazoa</taxon>
        <taxon>Spiralia</taxon>
        <taxon>Lophotrochozoa</taxon>
        <taxon>Mollusca</taxon>
        <taxon>Bivalvia</taxon>
        <taxon>Autobranchia</taxon>
        <taxon>Heteroconchia</taxon>
        <taxon>Euheterodonta</taxon>
        <taxon>Imparidentia</taxon>
        <taxon>Neoheterodontei</taxon>
        <taxon>Myida</taxon>
        <taxon>Dreissenoidea</taxon>
        <taxon>Dreissenidae</taxon>
        <taxon>Dreissena</taxon>
    </lineage>
</organism>
<evidence type="ECO:0000313" key="2">
    <source>
        <dbReference type="EMBL" id="KAH3816662.1"/>
    </source>
</evidence>
<proteinExistence type="predicted"/>
<gene>
    <name evidence="2" type="ORF">DPMN_118182</name>
</gene>
<keyword evidence="3" id="KW-1185">Reference proteome</keyword>
<dbReference type="EMBL" id="JAIWYP010000005">
    <property type="protein sequence ID" value="KAH3816662.1"/>
    <property type="molecule type" value="Genomic_DNA"/>
</dbReference>
<evidence type="ECO:0000256" key="1">
    <source>
        <dbReference type="SAM" id="MobiDB-lite"/>
    </source>
</evidence>
<accession>A0A9D4GMN1</accession>
<feature type="region of interest" description="Disordered" evidence="1">
    <location>
        <begin position="1"/>
        <end position="21"/>
    </location>
</feature>
<sequence length="99" mass="10714">MTGCPERLVLPGESPDTEQEVDTSCHDALPCLYQHADDIDVADDFSSVAAATCTLNAVVSVVTWDMVRVATTSDPTFQSLINFLESRLPDNCRELPAAL</sequence>
<dbReference type="Proteomes" id="UP000828390">
    <property type="component" value="Unassembled WGS sequence"/>
</dbReference>
<protein>
    <submittedName>
        <fullName evidence="2">Uncharacterized protein</fullName>
    </submittedName>
</protein>
<reference evidence="2" key="2">
    <citation type="submission" date="2020-11" db="EMBL/GenBank/DDBJ databases">
        <authorList>
            <person name="McCartney M.A."/>
            <person name="Auch B."/>
            <person name="Kono T."/>
            <person name="Mallez S."/>
            <person name="Becker A."/>
            <person name="Gohl D.M."/>
            <person name="Silverstein K.A.T."/>
            <person name="Koren S."/>
            <person name="Bechman K.B."/>
            <person name="Herman A."/>
            <person name="Abrahante J.E."/>
            <person name="Garbe J."/>
        </authorList>
    </citation>
    <scope>NUCLEOTIDE SEQUENCE</scope>
    <source>
        <strain evidence="2">Duluth1</strain>
        <tissue evidence="2">Whole animal</tissue>
    </source>
</reference>
<evidence type="ECO:0000313" key="3">
    <source>
        <dbReference type="Proteomes" id="UP000828390"/>
    </source>
</evidence>
<dbReference type="AlphaFoldDB" id="A0A9D4GMN1"/>
<comment type="caution">
    <text evidence="2">The sequence shown here is derived from an EMBL/GenBank/DDBJ whole genome shotgun (WGS) entry which is preliminary data.</text>
</comment>